<dbReference type="PROSITE" id="PS50294">
    <property type="entry name" value="WD_REPEATS_REGION"/>
    <property type="match status" value="2"/>
</dbReference>
<keyword evidence="3" id="KW-0853">WD repeat</keyword>
<reference evidence="6" key="1">
    <citation type="submission" date="2021-05" db="EMBL/GenBank/DDBJ databases">
        <title>Energy efficiency and biological interactions define the core microbiome of deep oligotrophic groundwater.</title>
        <authorList>
            <person name="Mehrshad M."/>
            <person name="Lopez-Fernandez M."/>
            <person name="Bell E."/>
            <person name="Bernier-Latmani R."/>
            <person name="Bertilsson S."/>
            <person name="Dopson M."/>
        </authorList>
    </citation>
    <scope>NUCLEOTIDE SEQUENCE</scope>
    <source>
        <strain evidence="6">Modern_marine.mb.64</strain>
    </source>
</reference>
<dbReference type="Proteomes" id="UP000777784">
    <property type="component" value="Unassembled WGS sequence"/>
</dbReference>
<dbReference type="GO" id="GO:0080008">
    <property type="term" value="C:Cul4-RING E3 ubiquitin ligase complex"/>
    <property type="evidence" value="ECO:0007669"/>
    <property type="project" value="TreeGrafter"/>
</dbReference>
<proteinExistence type="inferred from homology"/>
<dbReference type="InterPro" id="IPR001680">
    <property type="entry name" value="WD40_rpt"/>
</dbReference>
<name>A0A948RU72_UNCEI</name>
<dbReference type="PANTHER" id="PTHR19860:SF40">
    <property type="entry name" value="WD40 REPEAT-CONTAINING PROTEIN"/>
    <property type="match status" value="1"/>
</dbReference>
<sequence length="1734" mass="192865">MNTAWKTVRIFISSTFLDMQAERDHLVRFVFPRLRENLLPHRIHLVDVDLRWGVISGQDALEVCREIIDECHPRFLCILGGRYGWTPPEKDRSITADEVHFGVLDRTLKDRGFAYFYFRDEAATSAMVERSSGEFREPQDSINQKKLIELKQKIVDAGLDPFVYHPHWDNISRRLVGLADFGHRVYDDLLAGMKSDPALQDRFRPDTAIQLDEFAEENAAMEAFVEEHSEQFVLGSRELEFKELLAHASSIGGNNYVCLTGAPGSGKSALLANLGRHPTLSHQQSAIFIQHFVGSSPGSSDVRRTMRRFCHELKMGSPEITADIPDDPQKLRIALQEFLRQACANKRVVILLDAVNQFDQALNFAQLSWLPEDLPSNARIILSAFSGPALDDLRRRIKPREIELNPLTTADGEAIIEQFLKRYRKELEPDQRNALLNKADAGTPLFLRAALEELRTLGTHKEITGRIAQLPPTTQELFAWIFERLENDVGFRDAAGRQVGHELVSRFAAILGASLHGLSPSELADLLDAGDPQGNVATLLHLLRPYLMRRGELLDFYHGQLKSAAEERALGDKAERRKVHKVIADYFEKRWSSPSAHHALQELPYQLTKAEDWAGVERVLCNLQFIEMKCASGMGHDLLEDYKFARLSSSAASACLHHLAFFHDLFQSELHVLSNRPEYVFQQFNDRLQWFQQQDSVIDNIICRAERQQRTRQNRWIRNEFQRSGAQMTLVGHEARVTSCAGLPEGQLLASGDAAGRLRLWSTADGDCRAVVDTGGPIRKLLVCGGKAIVVLNENGLILVCPLNVETGQLSGELTDDIAVNISANPGGSVLIAYKSGRLGTVVDTGFDLRDVQCDGLPGQTAAISFAPSREYQESPIYLIAHGQSIVLLHRGNECAKYNSEENIRMLQVSPDGKWLAADTPNNIFCFKLSESLIEGELKPSTVISRKSGINFLSEVMWISHERLLWIRRQPHIYNAMTGLCDVTLRQFFLGDAQCGCPVGSETVAIGRENGNIELWRLSKPGPSKIYRTESSPVVACFPGTSQHEITSVLKDGRIVQQGEKGGIEIGQIPTAHGSPVCAAFEPITHSIVVGTDQGHVLSTGAELSRPITQLYSHRREILKIEFSPDSRLLATSARDREIIISRWEEREILSILARHRRRVTGFAWHPNSRQLFSTSTDRTIRVWDAVNGSELLTCKSADMLLDSLAIDPLGLELVCCDYNKTIMRFDVKRIWEFINLRGQGCSPGHAFVGNSKDAFAFAVGGEIDMPLSPNSPPWTGDSQCEYIAAGVLAYAQDSEPVVLLDVNEDTIVATFDDGGLFDTGEIFTPRFYVDKGNGVVLRGTSEGRAFVWNLPDEFSNRRSSLRGSVRPSKPANWEIGHDAGTLITRWADGTVTILETNPGVTTRTFAVDRYRLSGAGIAISGNKRYLVAARSFKHRTLREALFVCELSERQCEFAIEDPVPEYVGGARPGIIHLCVSPRNGDFVIVQGDGTCSLWSTETRRQRTCLGRLPCSTELTDAKSSFSKSGRFLAMVTSEGQLALSDTVDTSRTTTHVISYRGDERVHSGTEWIMQTKIPLVEPVGIWFTRDESAVSVICKDGKAVTFGVQSGVRGKLWSTRLSEVRHLSDYYEAEDILVAGDGRGQLAAIRLSEQSSSIITAPGVSAINACSILAAEPLAIAIACDSDQIQFRGWEDWREIGTYWTQSPVSSLKSLHNGKRLAAIDQQGNVLLLVLCE</sequence>
<evidence type="ECO:0000256" key="1">
    <source>
        <dbReference type="ARBA" id="ARBA00022737"/>
    </source>
</evidence>
<dbReference type="InterPro" id="IPR027417">
    <property type="entry name" value="P-loop_NTPase"/>
</dbReference>
<dbReference type="SUPFAM" id="SSF52540">
    <property type="entry name" value="P-loop containing nucleoside triphosphate hydrolases"/>
    <property type="match status" value="1"/>
</dbReference>
<feature type="repeat" description="WD" evidence="3">
    <location>
        <begin position="1111"/>
        <end position="1141"/>
    </location>
</feature>
<dbReference type="PROSITE" id="PS50082">
    <property type="entry name" value="WD_REPEATS_2"/>
    <property type="match status" value="3"/>
</dbReference>
<dbReference type="Pfam" id="PF00400">
    <property type="entry name" value="WD40"/>
    <property type="match status" value="3"/>
</dbReference>
<evidence type="ECO:0000259" key="4">
    <source>
        <dbReference type="Pfam" id="PF13191"/>
    </source>
</evidence>
<feature type="domain" description="DUF4062" evidence="5">
    <location>
        <begin position="9"/>
        <end position="99"/>
    </location>
</feature>
<organism evidence="6 7">
    <name type="scientific">Eiseniibacteriota bacterium</name>
    <dbReference type="NCBI Taxonomy" id="2212470"/>
    <lineage>
        <taxon>Bacteria</taxon>
        <taxon>Candidatus Eiseniibacteriota</taxon>
    </lineage>
</organism>
<evidence type="ECO:0000313" key="6">
    <source>
        <dbReference type="EMBL" id="MBU2690960.1"/>
    </source>
</evidence>
<feature type="repeat" description="WD" evidence="3">
    <location>
        <begin position="730"/>
        <end position="771"/>
    </location>
</feature>
<dbReference type="InterPro" id="IPR051191">
    <property type="entry name" value="DCAF12"/>
</dbReference>
<dbReference type="EMBL" id="JAHJDP010000042">
    <property type="protein sequence ID" value="MBU2690960.1"/>
    <property type="molecule type" value="Genomic_DNA"/>
</dbReference>
<dbReference type="InterPro" id="IPR011044">
    <property type="entry name" value="Quino_amine_DH_bsu"/>
</dbReference>
<dbReference type="PANTHER" id="PTHR19860">
    <property type="entry name" value="DDB1- AND CUL4-ASSOCIATED FACTOR 12-RELATED"/>
    <property type="match status" value="1"/>
</dbReference>
<dbReference type="SUPFAM" id="SSF50998">
    <property type="entry name" value="Quinoprotein alcohol dehydrogenase-like"/>
    <property type="match status" value="1"/>
</dbReference>
<keyword evidence="1" id="KW-0677">Repeat</keyword>
<accession>A0A948RU72</accession>
<dbReference type="SMART" id="SM00320">
    <property type="entry name" value="WD40"/>
    <property type="match status" value="7"/>
</dbReference>
<comment type="similarity">
    <text evidence="2">Belongs to the WD repeat DCAF12 family.</text>
</comment>
<gene>
    <name evidence="6" type="ORF">KJ970_08525</name>
</gene>
<dbReference type="SUPFAM" id="SSF50960">
    <property type="entry name" value="TolB, C-terminal domain"/>
    <property type="match status" value="1"/>
</dbReference>
<dbReference type="Pfam" id="PF13271">
    <property type="entry name" value="DUF4062"/>
    <property type="match status" value="1"/>
</dbReference>
<dbReference type="InterPro" id="IPR011047">
    <property type="entry name" value="Quinoprotein_ADH-like_sf"/>
</dbReference>
<dbReference type="SUPFAM" id="SSF50969">
    <property type="entry name" value="YVTN repeat-like/Quinoprotein amine dehydrogenase"/>
    <property type="match status" value="1"/>
</dbReference>
<dbReference type="InterPro" id="IPR025139">
    <property type="entry name" value="DUF4062"/>
</dbReference>
<dbReference type="InterPro" id="IPR041664">
    <property type="entry name" value="AAA_16"/>
</dbReference>
<dbReference type="InterPro" id="IPR036322">
    <property type="entry name" value="WD40_repeat_dom_sf"/>
</dbReference>
<dbReference type="Gene3D" id="2.130.10.10">
    <property type="entry name" value="YVTN repeat-like/Quinoprotein amine dehydrogenase"/>
    <property type="match status" value="3"/>
</dbReference>
<evidence type="ECO:0000259" key="5">
    <source>
        <dbReference type="Pfam" id="PF13271"/>
    </source>
</evidence>
<dbReference type="Pfam" id="PF13191">
    <property type="entry name" value="AAA_16"/>
    <property type="match status" value="1"/>
</dbReference>
<feature type="domain" description="Orc1-like AAA ATPase" evidence="4">
    <location>
        <begin position="237"/>
        <end position="376"/>
    </location>
</feature>
<dbReference type="Gene3D" id="3.40.50.300">
    <property type="entry name" value="P-loop containing nucleotide triphosphate hydrolases"/>
    <property type="match status" value="1"/>
</dbReference>
<dbReference type="SUPFAM" id="SSF50978">
    <property type="entry name" value="WD40 repeat-like"/>
    <property type="match status" value="1"/>
</dbReference>
<feature type="repeat" description="WD" evidence="3">
    <location>
        <begin position="1153"/>
        <end position="1194"/>
    </location>
</feature>
<evidence type="ECO:0000313" key="7">
    <source>
        <dbReference type="Proteomes" id="UP000777784"/>
    </source>
</evidence>
<evidence type="ECO:0000256" key="3">
    <source>
        <dbReference type="PROSITE-ProRule" id="PRU00221"/>
    </source>
</evidence>
<protein>
    <submittedName>
        <fullName evidence="6">DUF4062 domain-containing protein</fullName>
    </submittedName>
</protein>
<comment type="caution">
    <text evidence="6">The sequence shown here is derived from an EMBL/GenBank/DDBJ whole genome shotgun (WGS) entry which is preliminary data.</text>
</comment>
<dbReference type="Gene3D" id="1.25.40.370">
    <property type="match status" value="1"/>
</dbReference>
<evidence type="ECO:0000256" key="2">
    <source>
        <dbReference type="ARBA" id="ARBA00038022"/>
    </source>
</evidence>
<dbReference type="InterPro" id="IPR015943">
    <property type="entry name" value="WD40/YVTN_repeat-like_dom_sf"/>
</dbReference>